<comment type="caution">
    <text evidence="1">The sequence shown here is derived from an EMBL/GenBank/DDBJ whole genome shotgun (WGS) entry which is preliminary data.</text>
</comment>
<sequence>SKKLWLEEEKKETSEYVTNSKKQALRKLLKPVFIPKKAILEKKRMQKLEDTKKLLELEERKKESHLMVAEIIQKEF</sequence>
<dbReference type="EMBL" id="CAJVQC010015857">
    <property type="protein sequence ID" value="CAG8671123.1"/>
    <property type="molecule type" value="Genomic_DNA"/>
</dbReference>
<dbReference type="Proteomes" id="UP000789920">
    <property type="component" value="Unassembled WGS sequence"/>
</dbReference>
<evidence type="ECO:0000313" key="1">
    <source>
        <dbReference type="EMBL" id="CAG8671123.1"/>
    </source>
</evidence>
<accession>A0ACA9NTR3</accession>
<protein>
    <submittedName>
        <fullName evidence="1">26515_t:CDS:1</fullName>
    </submittedName>
</protein>
<proteinExistence type="predicted"/>
<reference evidence="1" key="1">
    <citation type="submission" date="2021-06" db="EMBL/GenBank/DDBJ databases">
        <authorList>
            <person name="Kallberg Y."/>
            <person name="Tangrot J."/>
            <person name="Rosling A."/>
        </authorList>
    </citation>
    <scope>NUCLEOTIDE SEQUENCE</scope>
    <source>
        <strain evidence="1">MA461A</strain>
    </source>
</reference>
<gene>
    <name evidence="1" type="ORF">RPERSI_LOCUS8686</name>
</gene>
<name>A0ACA9NTR3_9GLOM</name>
<organism evidence="1 2">
    <name type="scientific">Racocetra persica</name>
    <dbReference type="NCBI Taxonomy" id="160502"/>
    <lineage>
        <taxon>Eukaryota</taxon>
        <taxon>Fungi</taxon>
        <taxon>Fungi incertae sedis</taxon>
        <taxon>Mucoromycota</taxon>
        <taxon>Glomeromycotina</taxon>
        <taxon>Glomeromycetes</taxon>
        <taxon>Diversisporales</taxon>
        <taxon>Gigasporaceae</taxon>
        <taxon>Racocetra</taxon>
    </lineage>
</organism>
<feature type="non-terminal residue" evidence="1">
    <location>
        <position position="1"/>
    </location>
</feature>
<evidence type="ECO:0000313" key="2">
    <source>
        <dbReference type="Proteomes" id="UP000789920"/>
    </source>
</evidence>
<keyword evidence="2" id="KW-1185">Reference proteome</keyword>